<dbReference type="Proteomes" id="UP001500604">
    <property type="component" value="Unassembled WGS sequence"/>
</dbReference>
<proteinExistence type="predicted"/>
<evidence type="ECO:0000313" key="2">
    <source>
        <dbReference type="Proteomes" id="UP001500604"/>
    </source>
</evidence>
<evidence type="ECO:0000313" key="1">
    <source>
        <dbReference type="EMBL" id="GAA4650473.1"/>
    </source>
</evidence>
<protein>
    <recommendedName>
        <fullName evidence="3">Transcription regulator AsnC/Lrp ligand binding domain-containing protein</fullName>
    </recommendedName>
</protein>
<accession>A0ABP8V2L8</accession>
<organism evidence="1 2">
    <name type="scientific">Kistimonas scapharcae</name>
    <dbReference type="NCBI Taxonomy" id="1036133"/>
    <lineage>
        <taxon>Bacteria</taxon>
        <taxon>Pseudomonadati</taxon>
        <taxon>Pseudomonadota</taxon>
        <taxon>Gammaproteobacteria</taxon>
        <taxon>Oceanospirillales</taxon>
        <taxon>Endozoicomonadaceae</taxon>
        <taxon>Kistimonas</taxon>
    </lineage>
</organism>
<evidence type="ECO:0008006" key="3">
    <source>
        <dbReference type="Google" id="ProtNLM"/>
    </source>
</evidence>
<reference evidence="2" key="1">
    <citation type="journal article" date="2019" name="Int. J. Syst. Evol. Microbiol.">
        <title>The Global Catalogue of Microorganisms (GCM) 10K type strain sequencing project: providing services to taxonomists for standard genome sequencing and annotation.</title>
        <authorList>
            <consortium name="The Broad Institute Genomics Platform"/>
            <consortium name="The Broad Institute Genome Sequencing Center for Infectious Disease"/>
            <person name="Wu L."/>
            <person name="Ma J."/>
        </authorList>
    </citation>
    <scope>NUCLEOTIDE SEQUENCE [LARGE SCALE GENOMIC DNA]</scope>
    <source>
        <strain evidence="2">JCM 17805</strain>
    </source>
</reference>
<dbReference type="InterPro" id="IPR011008">
    <property type="entry name" value="Dimeric_a/b-barrel"/>
</dbReference>
<gene>
    <name evidence="1" type="ORF">GCM10023116_27560</name>
</gene>
<dbReference type="RefSeq" id="WP_345196660.1">
    <property type="nucleotide sequence ID" value="NZ_BAABFL010000398.1"/>
</dbReference>
<keyword evidence="2" id="KW-1185">Reference proteome</keyword>
<sequence>MTSARNIGFIVLVDAGDNDVHKIREALLEIEEIDLVHCLIGPTDLICYGRTTDVSQLKTLMSERVHALLEDRFNPIERTETMLVLDHYGDALSSETHARPNGTGAWIFADLRISGSTIAEKLLGRHPEIKTAFNVLGRNDTVFYVEAETLDSLMGVIDEGFRVLRGIGSEGKPTKALSRTDTRLVLM</sequence>
<comment type="caution">
    <text evidence="1">The sequence shown here is derived from an EMBL/GenBank/DDBJ whole genome shotgun (WGS) entry which is preliminary data.</text>
</comment>
<dbReference type="SUPFAM" id="SSF54909">
    <property type="entry name" value="Dimeric alpha+beta barrel"/>
    <property type="match status" value="1"/>
</dbReference>
<dbReference type="EMBL" id="BAABFL010000398">
    <property type="protein sequence ID" value="GAA4650473.1"/>
    <property type="molecule type" value="Genomic_DNA"/>
</dbReference>
<name>A0ABP8V2L8_9GAMM</name>
<dbReference type="Gene3D" id="3.30.70.920">
    <property type="match status" value="1"/>
</dbReference>